<keyword evidence="2" id="KW-1185">Reference proteome</keyword>
<dbReference type="Gene3D" id="3.40.462.20">
    <property type="match status" value="1"/>
</dbReference>
<comment type="caution">
    <text evidence="1">The sequence shown here is derived from an EMBL/GenBank/DDBJ whole genome shotgun (WGS) entry which is preliminary data.</text>
</comment>
<dbReference type="Gene3D" id="3.30.465.10">
    <property type="match status" value="1"/>
</dbReference>
<name>A0A314UZE2_PRUYE</name>
<dbReference type="STRING" id="2094558.A0A314UZE2"/>
<dbReference type="InterPro" id="IPR016169">
    <property type="entry name" value="FAD-bd_PCMH_sub2"/>
</dbReference>
<gene>
    <name evidence="1" type="ORF">Pyn_32080</name>
</gene>
<accession>A0A314UZE2</accession>
<evidence type="ECO:0000313" key="2">
    <source>
        <dbReference type="Proteomes" id="UP000250321"/>
    </source>
</evidence>
<dbReference type="AlphaFoldDB" id="A0A314UZE2"/>
<dbReference type="OrthoDB" id="986300at2759"/>
<protein>
    <submittedName>
        <fullName evidence="1">Reticuline oxidase-like protein</fullName>
    </submittedName>
</protein>
<organism evidence="1 2">
    <name type="scientific">Prunus yedoensis var. nudiflora</name>
    <dbReference type="NCBI Taxonomy" id="2094558"/>
    <lineage>
        <taxon>Eukaryota</taxon>
        <taxon>Viridiplantae</taxon>
        <taxon>Streptophyta</taxon>
        <taxon>Embryophyta</taxon>
        <taxon>Tracheophyta</taxon>
        <taxon>Spermatophyta</taxon>
        <taxon>Magnoliopsida</taxon>
        <taxon>eudicotyledons</taxon>
        <taxon>Gunneridae</taxon>
        <taxon>Pentapetalae</taxon>
        <taxon>rosids</taxon>
        <taxon>fabids</taxon>
        <taxon>Rosales</taxon>
        <taxon>Rosaceae</taxon>
        <taxon>Amygdaloideae</taxon>
        <taxon>Amygdaleae</taxon>
        <taxon>Prunus</taxon>
    </lineage>
</organism>
<evidence type="ECO:0000313" key="1">
    <source>
        <dbReference type="EMBL" id="PQM41992.1"/>
    </source>
</evidence>
<dbReference type="Proteomes" id="UP000250321">
    <property type="component" value="Unassembled WGS sequence"/>
</dbReference>
<dbReference type="PANTHER" id="PTHR32448">
    <property type="entry name" value="OS08G0158400 PROTEIN"/>
    <property type="match status" value="1"/>
</dbReference>
<dbReference type="EMBL" id="PJQY01002886">
    <property type="protein sequence ID" value="PQM41992.1"/>
    <property type="molecule type" value="Genomic_DNA"/>
</dbReference>
<sequence length="63" mass="7302">MAEFLGNADQLVSLLGKQFPELGLEEEDYKEMSWIESVLWWENYDNGIYPAVLLDRNPDHANS</sequence>
<proteinExistence type="predicted"/>
<reference evidence="1 2" key="1">
    <citation type="submission" date="2018-02" db="EMBL/GenBank/DDBJ databases">
        <title>Draft genome of wild Prunus yedoensis var. nudiflora.</title>
        <authorList>
            <person name="Baek S."/>
            <person name="Kim J.-H."/>
            <person name="Choi K."/>
            <person name="Kim G.-B."/>
            <person name="Cho A."/>
            <person name="Jang H."/>
            <person name="Shin C.-H."/>
            <person name="Yu H.-J."/>
            <person name="Mun J.-H."/>
        </authorList>
    </citation>
    <scope>NUCLEOTIDE SEQUENCE [LARGE SCALE GENOMIC DNA]</scope>
    <source>
        <strain evidence="2">cv. Jeju island</strain>
        <tissue evidence="1">Leaf</tissue>
    </source>
</reference>